<dbReference type="SUPFAM" id="SSF47874">
    <property type="entry name" value="Annexin"/>
    <property type="match status" value="1"/>
</dbReference>
<dbReference type="PRINTS" id="PR00196">
    <property type="entry name" value="ANNEXIN"/>
</dbReference>
<dbReference type="AlphaFoldDB" id="A0A6B2LC55"/>
<evidence type="ECO:0000256" key="3">
    <source>
        <dbReference type="ARBA" id="ARBA00023216"/>
    </source>
</evidence>
<dbReference type="SMART" id="SM00335">
    <property type="entry name" value="ANX"/>
    <property type="match status" value="3"/>
</dbReference>
<dbReference type="GO" id="GO:0005737">
    <property type="term" value="C:cytoplasm"/>
    <property type="evidence" value="ECO:0007669"/>
    <property type="project" value="TreeGrafter"/>
</dbReference>
<organism evidence="4">
    <name type="scientific">Arcella intermedia</name>
    <dbReference type="NCBI Taxonomy" id="1963864"/>
    <lineage>
        <taxon>Eukaryota</taxon>
        <taxon>Amoebozoa</taxon>
        <taxon>Tubulinea</taxon>
        <taxon>Elardia</taxon>
        <taxon>Arcellinida</taxon>
        <taxon>Sphaerothecina</taxon>
        <taxon>Arcellidae</taxon>
        <taxon>Arcella</taxon>
    </lineage>
</organism>
<dbReference type="Gene3D" id="1.10.220.10">
    <property type="entry name" value="Annexin"/>
    <property type="match status" value="3"/>
</dbReference>
<reference evidence="4" key="1">
    <citation type="journal article" date="2020" name="J. Eukaryot. Microbiol.">
        <title>De novo Sequencing, Assembly and Annotation of the Transcriptome for the Free-Living Testate Amoeba Arcella intermedia.</title>
        <authorList>
            <person name="Ribeiro G.M."/>
            <person name="Porfirio-Sousa A.L."/>
            <person name="Maurer-Alcala X.X."/>
            <person name="Katz L.A."/>
            <person name="Lahr D.J.G."/>
        </authorList>
    </citation>
    <scope>NUCLEOTIDE SEQUENCE</scope>
</reference>
<evidence type="ECO:0000256" key="1">
    <source>
        <dbReference type="ARBA" id="ARBA00007831"/>
    </source>
</evidence>
<dbReference type="PANTHER" id="PTHR10502">
    <property type="entry name" value="ANNEXIN"/>
    <property type="match status" value="1"/>
</dbReference>
<evidence type="ECO:0000313" key="4">
    <source>
        <dbReference type="EMBL" id="NDV34417.1"/>
    </source>
</evidence>
<dbReference type="PANTHER" id="PTHR10502:SF102">
    <property type="entry name" value="ANNEXIN B11"/>
    <property type="match status" value="1"/>
</dbReference>
<accession>A0A6B2LC55</accession>
<keyword evidence="2" id="KW-0677">Repeat</keyword>
<proteinExistence type="inferred from homology"/>
<evidence type="ECO:0000256" key="2">
    <source>
        <dbReference type="ARBA" id="ARBA00022737"/>
    </source>
</evidence>
<keyword evidence="3" id="KW-0041">Annexin</keyword>
<dbReference type="PROSITE" id="PS51897">
    <property type="entry name" value="ANNEXIN_2"/>
    <property type="match status" value="2"/>
</dbReference>
<dbReference type="GO" id="GO:0005886">
    <property type="term" value="C:plasma membrane"/>
    <property type="evidence" value="ECO:0007669"/>
    <property type="project" value="TreeGrafter"/>
</dbReference>
<dbReference type="GO" id="GO:0005509">
    <property type="term" value="F:calcium ion binding"/>
    <property type="evidence" value="ECO:0007669"/>
    <property type="project" value="InterPro"/>
</dbReference>
<comment type="similarity">
    <text evidence="1">Belongs to the annexin family.</text>
</comment>
<dbReference type="InterPro" id="IPR018502">
    <property type="entry name" value="Annexin_repeat"/>
</dbReference>
<dbReference type="EMBL" id="GIBP01005448">
    <property type="protein sequence ID" value="NDV34417.1"/>
    <property type="molecule type" value="Transcribed_RNA"/>
</dbReference>
<evidence type="ECO:0008006" key="5">
    <source>
        <dbReference type="Google" id="ProtNLM"/>
    </source>
</evidence>
<name>A0A6B2LC55_9EUKA</name>
<dbReference type="Pfam" id="PF00191">
    <property type="entry name" value="Annexin"/>
    <property type="match status" value="2"/>
</dbReference>
<protein>
    <recommendedName>
        <fullName evidence="5">Annexin</fullName>
    </recommendedName>
</protein>
<dbReference type="GO" id="GO:0001786">
    <property type="term" value="F:phosphatidylserine binding"/>
    <property type="evidence" value="ECO:0007669"/>
    <property type="project" value="TreeGrafter"/>
</dbReference>
<sequence length="227" mass="25344">MLLITPAWIVKKDALREAVDGLGTRDAMLIAILSQASNAELLEFGKDAKLRQNVVSDVSGEYKKVVEQLLQGTRPEWGAIAPEAAADLAHRFYKAGEGKIGTDESSYISIILNNSREALYQVNHVYKEKHKHDLKTAIKKETSGNFKRILCALLTPRHEFFADKLRKAMKGAGTNERMLNFVFSTLDRGEIAAVAQVYKEKFKVSLKDDIKGDTSGCYQELLLKLVD</sequence>
<dbReference type="InterPro" id="IPR037104">
    <property type="entry name" value="Annexin_sf"/>
</dbReference>
<dbReference type="GO" id="GO:0005544">
    <property type="term" value="F:calcium-dependent phospholipid binding"/>
    <property type="evidence" value="ECO:0007669"/>
    <property type="project" value="InterPro"/>
</dbReference>
<dbReference type="InterPro" id="IPR001464">
    <property type="entry name" value="Annexin"/>
</dbReference>